<protein>
    <submittedName>
        <fullName evidence="9">MFS family transporter</fullName>
    </submittedName>
</protein>
<dbReference type="PROSITE" id="PS50850">
    <property type="entry name" value="MFS"/>
    <property type="match status" value="1"/>
</dbReference>
<feature type="transmembrane region" description="Helical" evidence="7">
    <location>
        <begin position="221"/>
        <end position="239"/>
    </location>
</feature>
<keyword evidence="6 7" id="KW-0472">Membrane</keyword>
<evidence type="ECO:0000259" key="8">
    <source>
        <dbReference type="PROSITE" id="PS50850"/>
    </source>
</evidence>
<dbReference type="GO" id="GO:0022857">
    <property type="term" value="F:transmembrane transporter activity"/>
    <property type="evidence" value="ECO:0007669"/>
    <property type="project" value="InterPro"/>
</dbReference>
<name>A0AAX2LSE1_VIBFL</name>
<feature type="domain" description="Major facilitator superfamily (MFS) profile" evidence="8">
    <location>
        <begin position="16"/>
        <end position="466"/>
    </location>
</feature>
<dbReference type="GO" id="GO:0005886">
    <property type="term" value="C:plasma membrane"/>
    <property type="evidence" value="ECO:0007669"/>
    <property type="project" value="UniProtKB-SubCell"/>
</dbReference>
<feature type="transmembrane region" description="Helical" evidence="7">
    <location>
        <begin position="170"/>
        <end position="190"/>
    </location>
</feature>
<dbReference type="EMBL" id="UHIP01000002">
    <property type="protein sequence ID" value="SUQ26155.1"/>
    <property type="molecule type" value="Genomic_DNA"/>
</dbReference>
<dbReference type="InterPro" id="IPR020846">
    <property type="entry name" value="MFS_dom"/>
</dbReference>
<comment type="subcellular location">
    <subcellularLocation>
        <location evidence="1">Cell membrane</location>
        <topology evidence="1">Multi-pass membrane protein</topology>
    </subcellularLocation>
</comment>
<dbReference type="InterPro" id="IPR050171">
    <property type="entry name" value="MFS_Transporters"/>
</dbReference>
<gene>
    <name evidence="9" type="primary">mdtH_1</name>
    <name evidence="9" type="ORF">NCTC11327_03015</name>
</gene>
<dbReference type="CDD" id="cd17329">
    <property type="entry name" value="MFS_MdtH_MDR_like"/>
    <property type="match status" value="1"/>
</dbReference>
<dbReference type="InterPro" id="IPR011701">
    <property type="entry name" value="MFS"/>
</dbReference>
<dbReference type="PANTHER" id="PTHR23517">
    <property type="entry name" value="RESISTANCE PROTEIN MDTM, PUTATIVE-RELATED-RELATED"/>
    <property type="match status" value="1"/>
</dbReference>
<keyword evidence="4 7" id="KW-0812">Transmembrane</keyword>
<dbReference type="Pfam" id="PF07690">
    <property type="entry name" value="MFS_1"/>
    <property type="match status" value="1"/>
</dbReference>
<feature type="transmembrane region" description="Helical" evidence="7">
    <location>
        <begin position="81"/>
        <end position="97"/>
    </location>
</feature>
<dbReference type="SUPFAM" id="SSF103473">
    <property type="entry name" value="MFS general substrate transporter"/>
    <property type="match status" value="1"/>
</dbReference>
<reference evidence="9 10" key="1">
    <citation type="submission" date="2018-06" db="EMBL/GenBank/DDBJ databases">
        <authorList>
            <consortium name="Pathogen Informatics"/>
            <person name="Doyle S."/>
        </authorList>
    </citation>
    <scope>NUCLEOTIDE SEQUENCE [LARGE SCALE GENOMIC DNA]</scope>
    <source>
        <strain evidence="9 10">NCTC11327</strain>
    </source>
</reference>
<evidence type="ECO:0000256" key="1">
    <source>
        <dbReference type="ARBA" id="ARBA00004651"/>
    </source>
</evidence>
<evidence type="ECO:0000313" key="9">
    <source>
        <dbReference type="EMBL" id="SUQ26155.1"/>
    </source>
</evidence>
<evidence type="ECO:0000313" key="10">
    <source>
        <dbReference type="Proteomes" id="UP000254626"/>
    </source>
</evidence>
<proteinExistence type="predicted"/>
<dbReference type="RefSeq" id="WP_256593277.1">
    <property type="nucleotide sequence ID" value="NZ_UHIP01000002.1"/>
</dbReference>
<accession>A0AAX2LSE1</accession>
<keyword evidence="3" id="KW-1003">Cell membrane</keyword>
<keyword evidence="2" id="KW-0813">Transport</keyword>
<comment type="caution">
    <text evidence="9">The sequence shown here is derived from an EMBL/GenBank/DDBJ whole genome shotgun (WGS) entry which is preliminary data.</text>
</comment>
<dbReference type="PANTHER" id="PTHR23517:SF2">
    <property type="entry name" value="MULTIDRUG RESISTANCE PROTEIN MDTH"/>
    <property type="match status" value="1"/>
</dbReference>
<evidence type="ECO:0000256" key="4">
    <source>
        <dbReference type="ARBA" id="ARBA00022692"/>
    </source>
</evidence>
<feature type="transmembrane region" description="Helical" evidence="7">
    <location>
        <begin position="281"/>
        <end position="303"/>
    </location>
</feature>
<dbReference type="InterPro" id="IPR036259">
    <property type="entry name" value="MFS_trans_sf"/>
</dbReference>
<feature type="transmembrane region" description="Helical" evidence="7">
    <location>
        <begin position="141"/>
        <end position="164"/>
    </location>
</feature>
<organism evidence="9 10">
    <name type="scientific">Vibrio fluvialis</name>
    <dbReference type="NCBI Taxonomy" id="676"/>
    <lineage>
        <taxon>Bacteria</taxon>
        <taxon>Pseudomonadati</taxon>
        <taxon>Pseudomonadota</taxon>
        <taxon>Gammaproteobacteria</taxon>
        <taxon>Vibrionales</taxon>
        <taxon>Vibrionaceae</taxon>
        <taxon>Vibrio</taxon>
    </lineage>
</organism>
<evidence type="ECO:0000256" key="3">
    <source>
        <dbReference type="ARBA" id="ARBA00022475"/>
    </source>
</evidence>
<feature type="transmembrane region" description="Helical" evidence="7">
    <location>
        <begin position="251"/>
        <end position="269"/>
    </location>
</feature>
<evidence type="ECO:0000256" key="2">
    <source>
        <dbReference type="ARBA" id="ARBA00022448"/>
    </source>
</evidence>
<feature type="transmembrane region" description="Helical" evidence="7">
    <location>
        <begin position="12"/>
        <end position="35"/>
    </location>
</feature>
<feature type="transmembrane region" description="Helical" evidence="7">
    <location>
        <begin position="309"/>
        <end position="333"/>
    </location>
</feature>
<dbReference type="AlphaFoldDB" id="A0AAX2LSE1"/>
<evidence type="ECO:0000256" key="6">
    <source>
        <dbReference type="ARBA" id="ARBA00023136"/>
    </source>
</evidence>
<dbReference type="Proteomes" id="UP000254626">
    <property type="component" value="Unassembled WGS sequence"/>
</dbReference>
<keyword evidence="5 7" id="KW-1133">Transmembrane helix</keyword>
<evidence type="ECO:0000256" key="5">
    <source>
        <dbReference type="ARBA" id="ARBA00022989"/>
    </source>
</evidence>
<sequence length="466" mass="51594">MKLHHFVKDWRLLSAAGRVLVFNSFSFNLGFYMLLPYLAEHLQNLGFSGWYIGFIIGLRVLSQQGLFLIGGTLGDKFGYKPMILCGCAVRIVGFFLLGISDSFAAILVGAFCTGFAGALFTPSSQAYLSSEYPNARERNRVFALQNLASEAGMLLGPLIGLTLFSVSFMWVGLSAAGVFFILLLLQWYYLPKDVHAPAATEKQLFLLDWWAMLKNKPFMRFVFAACVYQILFHQLYLSIPHQARVQTGDPSVITWVFMVSSLMGVLLQLPVSHWVDKQLGIAKGMGIGMALMGSAFLALNLHFTPWPPLPFVLCAILLSSGSMMVYPLIGAYVPRFATPSKLASYYGLYSCIGGFLHLRENWGAGWLLDLPQFPSGWLWADLRRARRVVRYRAVCSGQQAAGIRAGTGVSLRLTQAHRPALNALMLVTIQSLISRMEALSGLPFRITRSTEVSRVCIPSISIATKD</sequence>
<feature type="transmembrane region" description="Helical" evidence="7">
    <location>
        <begin position="47"/>
        <end position="69"/>
    </location>
</feature>
<evidence type="ECO:0000256" key="7">
    <source>
        <dbReference type="SAM" id="Phobius"/>
    </source>
</evidence>
<feature type="transmembrane region" description="Helical" evidence="7">
    <location>
        <begin position="103"/>
        <end position="120"/>
    </location>
</feature>
<dbReference type="Gene3D" id="1.20.1250.20">
    <property type="entry name" value="MFS general substrate transporter like domains"/>
    <property type="match status" value="1"/>
</dbReference>